<dbReference type="SUPFAM" id="SSF52922">
    <property type="entry name" value="TK C-terminal domain-like"/>
    <property type="match status" value="1"/>
</dbReference>
<accession>A0AAE3P2L5</accession>
<dbReference type="Gene3D" id="3.40.50.920">
    <property type="match status" value="1"/>
</dbReference>
<proteinExistence type="predicted"/>
<comment type="caution">
    <text evidence="5">The sequence shown here is derived from an EMBL/GenBank/DDBJ whole genome shotgun (WGS) entry which is preliminary data.</text>
</comment>
<sequence length="613" mass="67024">MAKSIQVIDDVTIRFAGDSGDGMQLTGSQFTDTVAAMGNDLSTLPDFPAEIRAPAGSLAGVSGFQLHFSSSDIQTPGDAPDVLVAMNPAALKVNLKDLRPGATIIVNTGAFDTKNLRLANYNTNPLEDNSLSNYNVIQLDLSKLTLTTLEDLPLSIKEKEKCKNFFALGLLYWMYNRPLDLTMKWLETKFAKKPDIMEANKRVLQAGYNYGDTTEIFTTRFDVKPAQLPKGTYRNVSGNEAIALGFVSASLKSGLNLFLGSYPITPASEILQELSKYKNYGVITFQAEDEIAGIASAIGASFAGNLAITTTSGPGLSLKLEAMGLAVMTELPLVVVDVQRGGPSTGLPTKTEQADLLQAMFGRHGEAPVVILAAQSPADCFYCAYEASKIALEHMVPVVLLSDGYLAFGSEPLNIPKFDELKEINVKFETNPEGFYPYKRDENFVRPWAIPGTPGLEHRIGGLEKKDVYGNISYEPDNHEIMVHNRLNKVLKVADFIPEVEVDGEAEGELVVVTWGSTFGAVKEAIRNVRENGKKVSHVHLRYLNPFPKNFGNVISKFKNILVPELNLGQLSLLMRNQFNCDVIQFNKVKGQPFKVAEIENKINEVLGGTNGK</sequence>
<dbReference type="Gene3D" id="3.40.50.970">
    <property type="match status" value="1"/>
</dbReference>
<dbReference type="InterPro" id="IPR002880">
    <property type="entry name" value="Pyrv_Fd/Flavodoxin_OxRdtase_N"/>
</dbReference>
<dbReference type="GO" id="GO:0006979">
    <property type="term" value="P:response to oxidative stress"/>
    <property type="evidence" value="ECO:0007669"/>
    <property type="project" value="TreeGrafter"/>
</dbReference>
<dbReference type="GO" id="GO:0016903">
    <property type="term" value="F:oxidoreductase activity, acting on the aldehyde or oxo group of donors"/>
    <property type="evidence" value="ECO:0007669"/>
    <property type="project" value="InterPro"/>
</dbReference>
<reference evidence="5" key="1">
    <citation type="submission" date="2023-03" db="EMBL/GenBank/DDBJ databases">
        <title>Stygiobacter electus gen. nov., sp. nov., facultatively anaerobic thermotolerant bacterium of the class Ignavibacteria from a well of Yessentuki mineral water deposit.</title>
        <authorList>
            <person name="Podosokorskaya O.A."/>
            <person name="Elcheninov A.G."/>
            <person name="Petrova N.F."/>
            <person name="Zavarzina D.G."/>
            <person name="Kublanov I.V."/>
            <person name="Merkel A.Y."/>
        </authorList>
    </citation>
    <scope>NUCLEOTIDE SEQUENCE</scope>
    <source>
        <strain evidence="5">09-Me</strain>
    </source>
</reference>
<protein>
    <submittedName>
        <fullName evidence="5">2-oxoacid:acceptor oxidoreductase subunit alpha</fullName>
    </submittedName>
</protein>
<evidence type="ECO:0000259" key="3">
    <source>
        <dbReference type="Pfam" id="PF01855"/>
    </source>
</evidence>
<dbReference type="Pfam" id="PF01558">
    <property type="entry name" value="POR"/>
    <property type="match status" value="1"/>
</dbReference>
<dbReference type="FunFam" id="3.40.50.970:FF:000022">
    <property type="entry name" value="2-oxoglutarate ferredoxin oxidoreductase alpha subunit"/>
    <property type="match status" value="1"/>
</dbReference>
<dbReference type="CDD" id="cd07034">
    <property type="entry name" value="TPP_PYR_PFOR_IOR-alpha_like"/>
    <property type="match status" value="1"/>
</dbReference>
<evidence type="ECO:0000256" key="1">
    <source>
        <dbReference type="ARBA" id="ARBA00023002"/>
    </source>
</evidence>
<evidence type="ECO:0000313" key="6">
    <source>
        <dbReference type="Proteomes" id="UP001221302"/>
    </source>
</evidence>
<dbReference type="Proteomes" id="UP001221302">
    <property type="component" value="Unassembled WGS sequence"/>
</dbReference>
<dbReference type="RefSeq" id="WP_321536709.1">
    <property type="nucleotide sequence ID" value="NZ_JARGDL010000021.1"/>
</dbReference>
<evidence type="ECO:0000259" key="2">
    <source>
        <dbReference type="Pfam" id="PF01558"/>
    </source>
</evidence>
<dbReference type="SUPFAM" id="SSF53323">
    <property type="entry name" value="Pyruvate-ferredoxin oxidoreductase, PFOR, domain III"/>
    <property type="match status" value="1"/>
</dbReference>
<dbReference type="InterPro" id="IPR019752">
    <property type="entry name" value="Pyrv/ketoisovalerate_OxRed_cat"/>
</dbReference>
<feature type="domain" description="Pyruvate:ferredoxin oxidoreductase core" evidence="4">
    <location>
        <begin position="509"/>
        <end position="596"/>
    </location>
</feature>
<name>A0AAE3P2L5_9BACT</name>
<organism evidence="5 6">
    <name type="scientific">Stygiobacter electus</name>
    <dbReference type="NCBI Taxonomy" id="3032292"/>
    <lineage>
        <taxon>Bacteria</taxon>
        <taxon>Pseudomonadati</taxon>
        <taxon>Ignavibacteriota</taxon>
        <taxon>Ignavibacteria</taxon>
        <taxon>Ignavibacteriales</taxon>
        <taxon>Melioribacteraceae</taxon>
        <taxon>Stygiobacter</taxon>
    </lineage>
</organism>
<dbReference type="InterPro" id="IPR002869">
    <property type="entry name" value="Pyrv_flavodox_OxRed_cen"/>
</dbReference>
<dbReference type="InterPro" id="IPR029061">
    <property type="entry name" value="THDP-binding"/>
</dbReference>
<dbReference type="InterPro" id="IPR033412">
    <property type="entry name" value="PFOR_II"/>
</dbReference>
<gene>
    <name evidence="5" type="ORF">P0M35_12310</name>
</gene>
<dbReference type="InterPro" id="IPR009014">
    <property type="entry name" value="Transketo_C/PFOR_II"/>
</dbReference>
<evidence type="ECO:0000313" key="5">
    <source>
        <dbReference type="EMBL" id="MDF1612939.1"/>
    </source>
</evidence>
<dbReference type="InterPro" id="IPR022367">
    <property type="entry name" value="2-oxoacid/accept_OxRdtase_asu"/>
</dbReference>
<evidence type="ECO:0000259" key="4">
    <source>
        <dbReference type="Pfam" id="PF17147"/>
    </source>
</evidence>
<feature type="domain" description="Pyruvate flavodoxin/ferredoxin oxidoreductase pyrimidine binding" evidence="3">
    <location>
        <begin position="258"/>
        <end position="467"/>
    </location>
</feature>
<dbReference type="Gene3D" id="3.40.920.10">
    <property type="entry name" value="Pyruvate-ferredoxin oxidoreductase, PFOR, domain III"/>
    <property type="match status" value="1"/>
</dbReference>
<dbReference type="EMBL" id="JARGDL010000021">
    <property type="protein sequence ID" value="MDF1612939.1"/>
    <property type="molecule type" value="Genomic_DNA"/>
</dbReference>
<dbReference type="PANTHER" id="PTHR32154:SF20">
    <property type="entry name" value="2-OXOGLUTARATE OXIDOREDUCTASE SUBUNIT KORA"/>
    <property type="match status" value="1"/>
</dbReference>
<keyword evidence="6" id="KW-1185">Reference proteome</keyword>
<dbReference type="SUPFAM" id="SSF52518">
    <property type="entry name" value="Thiamin diphosphate-binding fold (THDP-binding)"/>
    <property type="match status" value="1"/>
</dbReference>
<dbReference type="InterPro" id="IPR050722">
    <property type="entry name" value="Pyruvate:ferred/Flavod_OxRd"/>
</dbReference>
<dbReference type="Pfam" id="PF01855">
    <property type="entry name" value="POR_N"/>
    <property type="match status" value="1"/>
</dbReference>
<dbReference type="NCBIfam" id="TIGR03710">
    <property type="entry name" value="OAFO_sf"/>
    <property type="match status" value="1"/>
</dbReference>
<feature type="domain" description="Pyruvate/ketoisovalerate oxidoreductase catalytic" evidence="2">
    <location>
        <begin position="20"/>
        <end position="209"/>
    </location>
</feature>
<dbReference type="PANTHER" id="PTHR32154">
    <property type="entry name" value="PYRUVATE-FLAVODOXIN OXIDOREDUCTASE-RELATED"/>
    <property type="match status" value="1"/>
</dbReference>
<dbReference type="AlphaFoldDB" id="A0AAE3P2L5"/>
<keyword evidence="1" id="KW-0560">Oxidoreductase</keyword>
<dbReference type="Pfam" id="PF17147">
    <property type="entry name" value="PFOR_II"/>
    <property type="match status" value="1"/>
</dbReference>